<feature type="region of interest" description="Disordered" evidence="2">
    <location>
        <begin position="675"/>
        <end position="707"/>
    </location>
</feature>
<dbReference type="EMBL" id="RYZH01000016">
    <property type="protein sequence ID" value="RUL87839.1"/>
    <property type="molecule type" value="Genomic_DNA"/>
</dbReference>
<evidence type="ECO:0000256" key="3">
    <source>
        <dbReference type="SAM" id="Phobius"/>
    </source>
</evidence>
<organism evidence="5 6">
    <name type="scientific">Tautonia sociabilis</name>
    <dbReference type="NCBI Taxonomy" id="2080755"/>
    <lineage>
        <taxon>Bacteria</taxon>
        <taxon>Pseudomonadati</taxon>
        <taxon>Planctomycetota</taxon>
        <taxon>Planctomycetia</taxon>
        <taxon>Isosphaerales</taxon>
        <taxon>Isosphaeraceae</taxon>
        <taxon>Tautonia</taxon>
    </lineage>
</organism>
<keyword evidence="3" id="KW-0812">Transmembrane</keyword>
<evidence type="ECO:0000313" key="6">
    <source>
        <dbReference type="Proteomes" id="UP000280296"/>
    </source>
</evidence>
<dbReference type="InterPro" id="IPR050738">
    <property type="entry name" value="Sulfatase"/>
</dbReference>
<dbReference type="InterPro" id="IPR000917">
    <property type="entry name" value="Sulfatase_N"/>
</dbReference>
<sequence>MPGTEPTRRPPPILRVRAASKRLLRHGRHARVVSARLARALPPAPSVSAPAIWALCGWIGLACGLLEAVLLLSWREVFEPLLGSPDLWRNWHSPWMAPLANASLFALAGGALGLLRRLLPRAVAVALPILLVFVGVRAALGTIPGLHPAAVFLLALGTAVRLGPRARLDSPRFRSFARRSLPYLAGGWLALLLTCGVVPASREPLGLRLGPEPSRGAPNVLLVVLDTVRADHLSLHGYERPTSPRLEALSRRGVRFDEARATAPFTLGTHASLFTGLPMSQTSAGVNSPLDGSRRTLAEHLRNRGYATGGFVGNIFYGSAHYGLDRGFLHYHDVPGNITRRITPREFLRSCRLGADLITRFEREWGLFSPMQRRRLDASELNQALFSWVDRTRRFGRPYFVFVNYFDAHSPYSLPPQAPRPYSRVSDARLEAELDRLSALEAERDADPSGPEPKALTAARAEVAALIRDAYDDGICWADRQLGALLDGLDARGLLDNTLVIVTSDHGEMLGEHGLIGHGMSLHRPLVHVPLVVAGARGMSVPQGRSVPSAVSVRDVPATVLRLLNDPDAPRFPGRSLSRFWGDETALDSPDAPVLSEVEHMPWLPRSPRKPAAFGPMWLLTEDRWAYLRRHHESLGPQHWLYNLDDDPDERHNLAADPSSRSTLDRLGALLDTLGLAPPPTLAASPGNARSQRLPWRHALPKHPTSP</sequence>
<accession>A0A432MKQ3</accession>
<feature type="transmembrane region" description="Helical" evidence="3">
    <location>
        <begin position="146"/>
        <end position="163"/>
    </location>
</feature>
<feature type="transmembrane region" description="Helical" evidence="3">
    <location>
        <begin position="51"/>
        <end position="75"/>
    </location>
</feature>
<dbReference type="PANTHER" id="PTHR42693">
    <property type="entry name" value="ARYLSULFATASE FAMILY MEMBER"/>
    <property type="match status" value="1"/>
</dbReference>
<dbReference type="SUPFAM" id="SSF53649">
    <property type="entry name" value="Alkaline phosphatase-like"/>
    <property type="match status" value="1"/>
</dbReference>
<keyword evidence="6" id="KW-1185">Reference proteome</keyword>
<reference evidence="5 6" key="1">
    <citation type="submission" date="2018-12" db="EMBL/GenBank/DDBJ databases">
        <authorList>
            <person name="Toschakov S.V."/>
        </authorList>
    </citation>
    <scope>NUCLEOTIDE SEQUENCE [LARGE SCALE GENOMIC DNA]</scope>
    <source>
        <strain evidence="5 6">GM2012</strain>
    </source>
</reference>
<evidence type="ECO:0000259" key="4">
    <source>
        <dbReference type="Pfam" id="PF00884"/>
    </source>
</evidence>
<feature type="transmembrane region" description="Helical" evidence="3">
    <location>
        <begin position="95"/>
        <end position="115"/>
    </location>
</feature>
<dbReference type="RefSeq" id="WP_126725155.1">
    <property type="nucleotide sequence ID" value="NZ_RYZH01000016.1"/>
</dbReference>
<feature type="transmembrane region" description="Helical" evidence="3">
    <location>
        <begin position="183"/>
        <end position="201"/>
    </location>
</feature>
<dbReference type="InterPro" id="IPR017850">
    <property type="entry name" value="Alkaline_phosphatase_core_sf"/>
</dbReference>
<dbReference type="CDD" id="cd16148">
    <property type="entry name" value="sulfatase_like"/>
    <property type="match status" value="1"/>
</dbReference>
<dbReference type="Proteomes" id="UP000280296">
    <property type="component" value="Unassembled WGS sequence"/>
</dbReference>
<proteinExistence type="inferred from homology"/>
<dbReference type="GO" id="GO:0004065">
    <property type="term" value="F:arylsulfatase activity"/>
    <property type="evidence" value="ECO:0007669"/>
    <property type="project" value="TreeGrafter"/>
</dbReference>
<dbReference type="Pfam" id="PF00884">
    <property type="entry name" value="Sulfatase"/>
    <property type="match status" value="1"/>
</dbReference>
<gene>
    <name evidence="5" type="ORF">TsocGM_09895</name>
</gene>
<comment type="caution">
    <text evidence="5">The sequence shown here is derived from an EMBL/GenBank/DDBJ whole genome shotgun (WGS) entry which is preliminary data.</text>
</comment>
<dbReference type="PANTHER" id="PTHR42693:SF33">
    <property type="entry name" value="ARYLSULFATASE"/>
    <property type="match status" value="1"/>
</dbReference>
<feature type="domain" description="Sulfatase N-terminal" evidence="4">
    <location>
        <begin position="218"/>
        <end position="564"/>
    </location>
</feature>
<evidence type="ECO:0000256" key="1">
    <source>
        <dbReference type="ARBA" id="ARBA00008779"/>
    </source>
</evidence>
<keyword evidence="3" id="KW-1133">Transmembrane helix</keyword>
<feature type="transmembrane region" description="Helical" evidence="3">
    <location>
        <begin position="122"/>
        <end position="140"/>
    </location>
</feature>
<reference evidence="5 6" key="2">
    <citation type="submission" date="2019-01" db="EMBL/GenBank/DDBJ databases">
        <title>Tautonia sociabilis, a novel thermotolerant planctomycete of Isosphaeraceae family, isolated from a 4000 m deep subterranean habitat.</title>
        <authorList>
            <person name="Kovaleva O.L."/>
            <person name="Elcheninov A.G."/>
            <person name="Van Heerden E."/>
            <person name="Toshchakov S.V."/>
            <person name="Novikov A."/>
            <person name="Bonch-Osmolovskaya E.A."/>
            <person name="Kublanov I.V."/>
        </authorList>
    </citation>
    <scope>NUCLEOTIDE SEQUENCE [LARGE SCALE GENOMIC DNA]</scope>
    <source>
        <strain evidence="5 6">GM2012</strain>
    </source>
</reference>
<evidence type="ECO:0000313" key="5">
    <source>
        <dbReference type="EMBL" id="RUL87839.1"/>
    </source>
</evidence>
<dbReference type="AlphaFoldDB" id="A0A432MKQ3"/>
<dbReference type="Gene3D" id="3.40.720.10">
    <property type="entry name" value="Alkaline Phosphatase, subunit A"/>
    <property type="match status" value="1"/>
</dbReference>
<keyword evidence="3" id="KW-0472">Membrane</keyword>
<protein>
    <recommendedName>
        <fullName evidence="4">Sulfatase N-terminal domain-containing protein</fullName>
    </recommendedName>
</protein>
<evidence type="ECO:0000256" key="2">
    <source>
        <dbReference type="SAM" id="MobiDB-lite"/>
    </source>
</evidence>
<comment type="similarity">
    <text evidence="1">Belongs to the sulfatase family.</text>
</comment>
<name>A0A432MKQ3_9BACT</name>
<dbReference type="OrthoDB" id="9777306at2"/>